<dbReference type="OrthoDB" id="774757at2759"/>
<evidence type="ECO:0000256" key="3">
    <source>
        <dbReference type="ARBA" id="ARBA00023163"/>
    </source>
</evidence>
<sequence>MAKKRRLREGEEEEEAKAKRRSMYGLVDGMRFLPTDMELIRYLRKRAEGSPLPPALMHECNVYAQEPWNLPRDFMHGLGEEVYYFTPRASAKGSGCRTNRNAGQGFWHGNGRDQLIFDDKSFELIGHKNSLVFKLRDSKRKGLHPNWIMHEYLLHSPDNKFQEMAICKIHPKEENKMAENDYPTSHDCKKRRIHATRSILFDQACEIKDGSSSEDVAEVTPTWTEQEIVSQLVPPPELVDDRFIITTVSSSSDDDCFINSDILKWADSMVLTPPSSPVSVPSGIQPVQVLLPSDSGTPSEANLLEWIDSLLAAEDELVAQPYSFAPGSSLGHPTSADVSGWTAILEAGEDAFALGII</sequence>
<keyword evidence="4" id="KW-0539">Nucleus</keyword>
<dbReference type="PANTHER" id="PTHR31719:SF179">
    <property type="entry name" value="OS08G0148400 PROTEIN"/>
    <property type="match status" value="1"/>
</dbReference>
<dbReference type="PROSITE" id="PS51005">
    <property type="entry name" value="NAC"/>
    <property type="match status" value="1"/>
</dbReference>
<name>A0A8K0I629_COCNU</name>
<feature type="domain" description="NAC" evidence="5">
    <location>
        <begin position="26"/>
        <end position="172"/>
    </location>
</feature>
<comment type="caution">
    <text evidence="6">The sequence shown here is derived from an EMBL/GenBank/DDBJ whole genome shotgun (WGS) entry which is preliminary data.</text>
</comment>
<dbReference type="PANTHER" id="PTHR31719">
    <property type="entry name" value="NAC TRANSCRIPTION FACTOR 56"/>
    <property type="match status" value="1"/>
</dbReference>
<organism evidence="6 7">
    <name type="scientific">Cocos nucifera</name>
    <name type="common">Coconut palm</name>
    <dbReference type="NCBI Taxonomy" id="13894"/>
    <lineage>
        <taxon>Eukaryota</taxon>
        <taxon>Viridiplantae</taxon>
        <taxon>Streptophyta</taxon>
        <taxon>Embryophyta</taxon>
        <taxon>Tracheophyta</taxon>
        <taxon>Spermatophyta</taxon>
        <taxon>Magnoliopsida</taxon>
        <taxon>Liliopsida</taxon>
        <taxon>Arecaceae</taxon>
        <taxon>Arecoideae</taxon>
        <taxon>Cocoseae</taxon>
        <taxon>Attaleinae</taxon>
        <taxon>Cocos</taxon>
    </lineage>
</organism>
<evidence type="ECO:0000256" key="2">
    <source>
        <dbReference type="ARBA" id="ARBA00023125"/>
    </source>
</evidence>
<protein>
    <recommendedName>
        <fullName evidence="5">NAC domain-containing protein</fullName>
    </recommendedName>
</protein>
<proteinExistence type="predicted"/>
<evidence type="ECO:0000256" key="4">
    <source>
        <dbReference type="ARBA" id="ARBA00023242"/>
    </source>
</evidence>
<evidence type="ECO:0000259" key="5">
    <source>
        <dbReference type="PROSITE" id="PS51005"/>
    </source>
</evidence>
<dbReference type="GO" id="GO:0003677">
    <property type="term" value="F:DNA binding"/>
    <property type="evidence" value="ECO:0007669"/>
    <property type="project" value="UniProtKB-KW"/>
</dbReference>
<dbReference type="SUPFAM" id="SSF101941">
    <property type="entry name" value="NAC domain"/>
    <property type="match status" value="1"/>
</dbReference>
<evidence type="ECO:0000256" key="1">
    <source>
        <dbReference type="ARBA" id="ARBA00023015"/>
    </source>
</evidence>
<dbReference type="GO" id="GO:0006355">
    <property type="term" value="P:regulation of DNA-templated transcription"/>
    <property type="evidence" value="ECO:0007669"/>
    <property type="project" value="InterPro"/>
</dbReference>
<keyword evidence="3" id="KW-0804">Transcription</keyword>
<evidence type="ECO:0000313" key="6">
    <source>
        <dbReference type="EMBL" id="KAG1338650.1"/>
    </source>
</evidence>
<dbReference type="Gene3D" id="2.170.150.80">
    <property type="entry name" value="NAC domain"/>
    <property type="match status" value="1"/>
</dbReference>
<dbReference type="AlphaFoldDB" id="A0A8K0I629"/>
<keyword evidence="1" id="KW-0805">Transcription regulation</keyword>
<dbReference type="Proteomes" id="UP000797356">
    <property type="component" value="Chromosome 4"/>
</dbReference>
<dbReference type="Pfam" id="PF02365">
    <property type="entry name" value="NAM"/>
    <property type="match status" value="1"/>
</dbReference>
<dbReference type="InterPro" id="IPR003441">
    <property type="entry name" value="NAC-dom"/>
</dbReference>
<accession>A0A8K0I629</accession>
<reference evidence="6" key="1">
    <citation type="journal article" date="2017" name="Gigascience">
        <title>The genome draft of coconut (Cocos nucifera).</title>
        <authorList>
            <person name="Xiao Y."/>
            <person name="Xu P."/>
            <person name="Fan H."/>
            <person name="Baudouin L."/>
            <person name="Xia W."/>
            <person name="Bocs S."/>
            <person name="Xu J."/>
            <person name="Li Q."/>
            <person name="Guo A."/>
            <person name="Zhou L."/>
            <person name="Li J."/>
            <person name="Wu Y."/>
            <person name="Ma Z."/>
            <person name="Armero A."/>
            <person name="Issali A.E."/>
            <person name="Liu N."/>
            <person name="Peng M."/>
            <person name="Yang Y."/>
        </authorList>
    </citation>
    <scope>NUCLEOTIDE SEQUENCE</scope>
    <source>
        <tissue evidence="6">Spear leaf of Hainan Tall coconut</tissue>
    </source>
</reference>
<evidence type="ECO:0000313" key="7">
    <source>
        <dbReference type="Proteomes" id="UP000797356"/>
    </source>
</evidence>
<dbReference type="InterPro" id="IPR036093">
    <property type="entry name" value="NAC_dom_sf"/>
</dbReference>
<keyword evidence="7" id="KW-1185">Reference proteome</keyword>
<gene>
    <name evidence="6" type="ORF">COCNU_04G009560</name>
</gene>
<dbReference type="EMBL" id="CM017875">
    <property type="protein sequence ID" value="KAG1338650.1"/>
    <property type="molecule type" value="Genomic_DNA"/>
</dbReference>
<keyword evidence="2" id="KW-0238">DNA-binding</keyword>
<reference evidence="6" key="2">
    <citation type="submission" date="2019-07" db="EMBL/GenBank/DDBJ databases">
        <authorList>
            <person name="Yang Y."/>
            <person name="Bocs S."/>
            <person name="Baudouin L."/>
        </authorList>
    </citation>
    <scope>NUCLEOTIDE SEQUENCE</scope>
    <source>
        <tissue evidence="6">Spear leaf of Hainan Tall coconut</tissue>
    </source>
</reference>